<protein>
    <submittedName>
        <fullName evidence="2">Uncharacterized protein</fullName>
    </submittedName>
</protein>
<accession>A0A5B7JW49</accession>
<feature type="compositionally biased region" description="Polar residues" evidence="1">
    <location>
        <begin position="50"/>
        <end position="65"/>
    </location>
</feature>
<dbReference type="EMBL" id="VSRR010115026">
    <property type="protein sequence ID" value="MPC98653.1"/>
    <property type="molecule type" value="Genomic_DNA"/>
</dbReference>
<evidence type="ECO:0000313" key="3">
    <source>
        <dbReference type="Proteomes" id="UP000324222"/>
    </source>
</evidence>
<gene>
    <name evidence="2" type="ORF">E2C01_094031</name>
</gene>
<feature type="region of interest" description="Disordered" evidence="1">
    <location>
        <begin position="1"/>
        <end position="80"/>
    </location>
</feature>
<evidence type="ECO:0000256" key="1">
    <source>
        <dbReference type="SAM" id="MobiDB-lite"/>
    </source>
</evidence>
<evidence type="ECO:0000313" key="2">
    <source>
        <dbReference type="EMBL" id="MPC98653.1"/>
    </source>
</evidence>
<sequence length="184" mass="20934">MFQFSSSAVESQTEKEDQGGSEEPSVIQTEDPDDPPPINTGEGERHTQEKAQVTLPSVSSHQQSHALVEESATPPSIRSNDLSVQSTFATVPDDLSIGTAATVQEESPEIQWHKISIDSTQFHKDVKTLITKHNKSKDPKKYVVFWKEIRAELIKITPIYEHFTHMQIRDRYKYINRSLKDMKK</sequence>
<comment type="caution">
    <text evidence="2">The sequence shown here is derived from an EMBL/GenBank/DDBJ whole genome shotgun (WGS) entry which is preliminary data.</text>
</comment>
<proteinExistence type="predicted"/>
<keyword evidence="3" id="KW-1185">Reference proteome</keyword>
<reference evidence="2 3" key="1">
    <citation type="submission" date="2019-05" db="EMBL/GenBank/DDBJ databases">
        <title>Another draft genome of Portunus trituberculatus and its Hox gene families provides insights of decapod evolution.</title>
        <authorList>
            <person name="Jeong J.-H."/>
            <person name="Song I."/>
            <person name="Kim S."/>
            <person name="Choi T."/>
            <person name="Kim D."/>
            <person name="Ryu S."/>
            <person name="Kim W."/>
        </authorList>
    </citation>
    <scope>NUCLEOTIDE SEQUENCE [LARGE SCALE GENOMIC DNA]</scope>
    <source>
        <tissue evidence="2">Muscle</tissue>
    </source>
</reference>
<name>A0A5B7JW49_PORTR</name>
<organism evidence="2 3">
    <name type="scientific">Portunus trituberculatus</name>
    <name type="common">Swimming crab</name>
    <name type="synonym">Neptunus trituberculatus</name>
    <dbReference type="NCBI Taxonomy" id="210409"/>
    <lineage>
        <taxon>Eukaryota</taxon>
        <taxon>Metazoa</taxon>
        <taxon>Ecdysozoa</taxon>
        <taxon>Arthropoda</taxon>
        <taxon>Crustacea</taxon>
        <taxon>Multicrustacea</taxon>
        <taxon>Malacostraca</taxon>
        <taxon>Eumalacostraca</taxon>
        <taxon>Eucarida</taxon>
        <taxon>Decapoda</taxon>
        <taxon>Pleocyemata</taxon>
        <taxon>Brachyura</taxon>
        <taxon>Eubrachyura</taxon>
        <taxon>Portunoidea</taxon>
        <taxon>Portunidae</taxon>
        <taxon>Portuninae</taxon>
        <taxon>Portunus</taxon>
    </lineage>
</organism>
<dbReference type="AlphaFoldDB" id="A0A5B7JW49"/>
<dbReference type="Proteomes" id="UP000324222">
    <property type="component" value="Unassembled WGS sequence"/>
</dbReference>
<feature type="compositionally biased region" description="Polar residues" evidence="1">
    <location>
        <begin position="1"/>
        <end position="11"/>
    </location>
</feature>